<name>C4FG89_9BIFI</name>
<protein>
    <submittedName>
        <fullName evidence="1">CRISPR system CASCADE complex protein CasC</fullName>
    </submittedName>
</protein>
<dbReference type="EMBL" id="ABYS02000009">
    <property type="protein sequence ID" value="EEP20785.1"/>
    <property type="molecule type" value="Genomic_DNA"/>
</dbReference>
<dbReference type="InterPro" id="IPR010148">
    <property type="entry name" value="CRISPR-assoc_prot_CT1975"/>
</dbReference>
<proteinExistence type="predicted"/>
<comment type="caution">
    <text evidence="1">The sequence shown here is derived from an EMBL/GenBank/DDBJ whole genome shotgun (WGS) entry which is preliminary data.</text>
</comment>
<dbReference type="eggNOG" id="COG1857">
    <property type="taxonomic scope" value="Bacteria"/>
</dbReference>
<reference evidence="1" key="1">
    <citation type="submission" date="2009-04" db="EMBL/GenBank/DDBJ databases">
        <authorList>
            <person name="Weinstock G."/>
            <person name="Sodergren E."/>
            <person name="Clifton S."/>
            <person name="Fulton L."/>
            <person name="Fulton B."/>
            <person name="Courtney L."/>
            <person name="Fronick C."/>
            <person name="Harrison M."/>
            <person name="Strong C."/>
            <person name="Farmer C."/>
            <person name="Delahaunty K."/>
            <person name="Markovic C."/>
            <person name="Hall O."/>
            <person name="Minx P."/>
            <person name="Tomlinson C."/>
            <person name="Mitreva M."/>
            <person name="Nelson J."/>
            <person name="Hou S."/>
            <person name="Wollam A."/>
            <person name="Pepin K.H."/>
            <person name="Johnson M."/>
            <person name="Bhonagiri V."/>
            <person name="Nash W.E."/>
            <person name="Warren W."/>
            <person name="Chinwalla A."/>
            <person name="Mardis E.R."/>
            <person name="Wilson R.K."/>
        </authorList>
    </citation>
    <scope>NUCLEOTIDE SEQUENCE [LARGE SCALE GENOMIC DNA]</scope>
    <source>
        <strain evidence="1">DSM 20098</strain>
    </source>
</reference>
<dbReference type="HOGENOM" id="CLU_044824_0_0_11"/>
<evidence type="ECO:0000313" key="1">
    <source>
        <dbReference type="EMBL" id="EEP20785.1"/>
    </source>
</evidence>
<dbReference type="NCBIfam" id="TIGR01869">
    <property type="entry name" value="casC_Cse4"/>
    <property type="match status" value="1"/>
</dbReference>
<dbReference type="AlphaFoldDB" id="C4FG89"/>
<dbReference type="RefSeq" id="WP_003827010.1">
    <property type="nucleotide sequence ID" value="NZ_AP012322.1"/>
</dbReference>
<dbReference type="GeneID" id="42865512"/>
<dbReference type="PATRIC" id="fig|518635.17.peg.1253"/>
<keyword evidence="2" id="KW-1185">Reference proteome</keyword>
<dbReference type="Pfam" id="PF09344">
    <property type="entry name" value="Cas_CT1975"/>
    <property type="match status" value="1"/>
</dbReference>
<evidence type="ECO:0000313" key="2">
    <source>
        <dbReference type="Proteomes" id="UP000006408"/>
    </source>
</evidence>
<organism evidence="1 2">
    <name type="scientific">Bifidobacterium angulatum DSM 20098 = JCM 7096</name>
    <dbReference type="NCBI Taxonomy" id="518635"/>
    <lineage>
        <taxon>Bacteria</taxon>
        <taxon>Bacillati</taxon>
        <taxon>Actinomycetota</taxon>
        <taxon>Actinomycetes</taxon>
        <taxon>Bifidobacteriales</taxon>
        <taxon>Bifidobacteriaceae</taxon>
        <taxon>Bifidobacterium</taxon>
    </lineage>
</organism>
<dbReference type="KEGG" id="bang:BBAG_1188"/>
<sequence>MFMDIHCIQQVPPSNINRDDTGSPKTAYVGGALRSRVSSQAWKRAMRGVFDDMLDSDKLGKRTKGVVALIASSITAKRPDLAESAEELGQRVLALEGIGVKASNRAGSDKGTLVTDYLIFIANNEIDKLADWAIAASDKGRDFSKVGKKGLSKAEKTDLAKMKNEVSEIFHGPQAIDIALFGRMLANAPDLNTDASAQVAHAFSIDQITPEYDYFTAVDDCASEDNAGAAMLDTVGFNSSTLYRYAAVNIDALKEQLQDASAAVEGAVAFVEAFIKSMPSGKQNTFANHTLPEDVVVVLRDSQPISAADAFEEPVRRKEGVSVSRQGIERLGKRLNEIRVNYSEEPVKAWYIASGGEVDSLKEWSEQVSLPDLEHGLRETLNAVYSA</sequence>
<accession>C4FG89</accession>
<dbReference type="Proteomes" id="UP000006408">
    <property type="component" value="Unassembled WGS sequence"/>
</dbReference>
<gene>
    <name evidence="1" type="primary">casC</name>
    <name evidence="1" type="ORF">BIFANG_03355</name>
</gene>